<evidence type="ECO:0000256" key="2">
    <source>
        <dbReference type="SAM" id="Coils"/>
    </source>
</evidence>
<evidence type="ECO:0008006" key="6">
    <source>
        <dbReference type="Google" id="ProtNLM"/>
    </source>
</evidence>
<organism evidence="4 5">
    <name type="scientific">Leersia perrieri</name>
    <dbReference type="NCBI Taxonomy" id="77586"/>
    <lineage>
        <taxon>Eukaryota</taxon>
        <taxon>Viridiplantae</taxon>
        <taxon>Streptophyta</taxon>
        <taxon>Embryophyta</taxon>
        <taxon>Tracheophyta</taxon>
        <taxon>Spermatophyta</taxon>
        <taxon>Magnoliopsida</taxon>
        <taxon>Liliopsida</taxon>
        <taxon>Poales</taxon>
        <taxon>Poaceae</taxon>
        <taxon>BOP clade</taxon>
        <taxon>Oryzoideae</taxon>
        <taxon>Oryzeae</taxon>
        <taxon>Oryzinae</taxon>
        <taxon>Leersia</taxon>
    </lineage>
</organism>
<dbReference type="EnsemblPlants" id="LPERR06G11230.1">
    <property type="protein sequence ID" value="LPERR06G11230.1"/>
    <property type="gene ID" value="LPERR06G11230"/>
</dbReference>
<feature type="region of interest" description="Disordered" evidence="3">
    <location>
        <begin position="504"/>
        <end position="537"/>
    </location>
</feature>
<evidence type="ECO:0000313" key="4">
    <source>
        <dbReference type="EnsemblPlants" id="LPERR06G11230.1"/>
    </source>
</evidence>
<dbReference type="PANTHER" id="PTHR23160">
    <property type="entry name" value="SYNAPTONEMAL COMPLEX PROTEIN-RELATED"/>
    <property type="match status" value="1"/>
</dbReference>
<sequence length="640" mass="71811">MGSRANCGGSAEAKGSKGTKAPVANGIPRHAAARAAERSPASAEKSAAAAERRSPKIASRVTSITPCAQKHCSIQEELRRAKDQLAEKEAENRRLQEMFRAVDLEQTTIQRRLDEARQDLADAIDSKDHAITASEENAAKVELLNAEINRLKDDSFHSCALESRVRESAEKSRKMEAELSVLRMKLKKAKITEEKLAELEGAVQGLRADVANAIEARREADELVGEWKKKAQLMEIKLDVANQSSILKAESLNSAVKELDAANASLQEKQSQLALLQDKVESLEHQVVMQKEDINASGHRLHIAQREAYALRAEIRELRSRLCAMERDKTDAISNGSSQIEAICEEKDMLAKELESCKDEYEKVRKAMEDLASALQEMSAEARESRERYLDKQEEFERAQAQVEELNVILNNTRENYELMLDEANYERVCLKNKVEELEAETKTTSEERQSKEQELCLVSSITNSEEEIMSMRIQLDKTADSARDLENRNAQLEEKIRELEAQVAKTQSGSKDGKAYKQNEQQNVKQENEGLYVKEPSNSEKIKDLYTLIGNDKGNTEKDGPVLLVSKMFSKIADYNLSKERDNGEPEVDLDTNRDNAADAGRLPTDKTSSNSKLVTKQNMEKKALMKKFGGLLKKKSQH</sequence>
<dbReference type="eggNOG" id="ENOG502QSCE">
    <property type="taxonomic scope" value="Eukaryota"/>
</dbReference>
<evidence type="ECO:0000313" key="5">
    <source>
        <dbReference type="Proteomes" id="UP000032180"/>
    </source>
</evidence>
<accession>A0A0D9WPU8</accession>
<dbReference type="AlphaFoldDB" id="A0A0D9WPU8"/>
<dbReference type="PANTHER" id="PTHR23160:SF20">
    <property type="entry name" value="OS02G0439200 PROTEIN"/>
    <property type="match status" value="1"/>
</dbReference>
<feature type="coiled-coil region" evidence="2">
    <location>
        <begin position="134"/>
        <end position="216"/>
    </location>
</feature>
<dbReference type="GO" id="GO:0007131">
    <property type="term" value="P:reciprocal meiotic recombination"/>
    <property type="evidence" value="ECO:0007669"/>
    <property type="project" value="TreeGrafter"/>
</dbReference>
<keyword evidence="5" id="KW-1185">Reference proteome</keyword>
<name>A0A0D9WPU8_9ORYZ</name>
<dbReference type="Gene3D" id="1.10.287.1490">
    <property type="match status" value="1"/>
</dbReference>
<reference evidence="5" key="2">
    <citation type="submission" date="2013-12" db="EMBL/GenBank/DDBJ databases">
        <authorList>
            <person name="Yu Y."/>
            <person name="Lee S."/>
            <person name="de Baynast K."/>
            <person name="Wissotski M."/>
            <person name="Liu L."/>
            <person name="Talag J."/>
            <person name="Goicoechea J."/>
            <person name="Angelova A."/>
            <person name="Jetty R."/>
            <person name="Kudrna D."/>
            <person name="Golser W."/>
            <person name="Rivera L."/>
            <person name="Zhang J."/>
            <person name="Wing R."/>
        </authorList>
    </citation>
    <scope>NUCLEOTIDE SEQUENCE</scope>
</reference>
<feature type="compositionally biased region" description="Low complexity" evidence="3">
    <location>
        <begin position="38"/>
        <end position="49"/>
    </location>
</feature>
<protein>
    <recommendedName>
        <fullName evidence="6">WEB family protein</fullName>
    </recommendedName>
</protein>
<evidence type="ECO:0000256" key="1">
    <source>
        <dbReference type="ARBA" id="ARBA00023054"/>
    </source>
</evidence>
<feature type="compositionally biased region" description="Polar residues" evidence="3">
    <location>
        <begin position="607"/>
        <end position="619"/>
    </location>
</feature>
<dbReference type="Gramene" id="LPERR06G11230.1">
    <property type="protein sequence ID" value="LPERR06G11230.1"/>
    <property type="gene ID" value="LPERR06G11230"/>
</dbReference>
<evidence type="ECO:0000256" key="3">
    <source>
        <dbReference type="SAM" id="MobiDB-lite"/>
    </source>
</evidence>
<reference evidence="4" key="3">
    <citation type="submission" date="2015-04" db="UniProtKB">
        <authorList>
            <consortium name="EnsemblPlants"/>
        </authorList>
    </citation>
    <scope>IDENTIFICATION</scope>
</reference>
<feature type="region of interest" description="Disordered" evidence="3">
    <location>
        <begin position="579"/>
        <end position="621"/>
    </location>
</feature>
<proteinExistence type="predicted"/>
<dbReference type="STRING" id="77586.A0A0D9WPU8"/>
<feature type="region of interest" description="Disordered" evidence="3">
    <location>
        <begin position="1"/>
        <end position="62"/>
    </location>
</feature>
<keyword evidence="1 2" id="KW-0175">Coiled coil</keyword>
<dbReference type="HOGENOM" id="CLU_013878_0_0_1"/>
<dbReference type="Proteomes" id="UP000032180">
    <property type="component" value="Chromosome 6"/>
</dbReference>
<feature type="coiled-coil region" evidence="2">
    <location>
        <begin position="74"/>
        <end position="105"/>
    </location>
</feature>
<reference evidence="4 5" key="1">
    <citation type="submission" date="2012-08" db="EMBL/GenBank/DDBJ databases">
        <title>Oryza genome evolution.</title>
        <authorList>
            <person name="Wing R.A."/>
        </authorList>
    </citation>
    <scope>NUCLEOTIDE SEQUENCE</scope>
</reference>